<dbReference type="SUPFAM" id="SSF81301">
    <property type="entry name" value="Nucleotidyltransferase"/>
    <property type="match status" value="1"/>
</dbReference>
<evidence type="ECO:0000313" key="2">
    <source>
        <dbReference type="EMBL" id="TXE35223.1"/>
    </source>
</evidence>
<comment type="caution">
    <text evidence="2">The sequence shown here is derived from an EMBL/GenBank/DDBJ whole genome shotgun (WGS) entry which is preliminary data.</text>
</comment>
<dbReference type="CDD" id="cd05403">
    <property type="entry name" value="NT_KNTase_like"/>
    <property type="match status" value="1"/>
</dbReference>
<dbReference type="GO" id="GO:0016779">
    <property type="term" value="F:nucleotidyltransferase activity"/>
    <property type="evidence" value="ECO:0007669"/>
    <property type="project" value="InterPro"/>
</dbReference>
<evidence type="ECO:0000313" key="3">
    <source>
        <dbReference type="Proteomes" id="UP000321126"/>
    </source>
</evidence>
<dbReference type="AlphaFoldDB" id="A0A5C7CH75"/>
<keyword evidence="2" id="KW-0808">Transferase</keyword>
<accession>A0A5C7CH75</accession>
<organism evidence="2 3">
    <name type="scientific">Serratia marcescens</name>
    <dbReference type="NCBI Taxonomy" id="615"/>
    <lineage>
        <taxon>Bacteria</taxon>
        <taxon>Pseudomonadati</taxon>
        <taxon>Pseudomonadota</taxon>
        <taxon>Gammaproteobacteria</taxon>
        <taxon>Enterobacterales</taxon>
        <taxon>Yersiniaceae</taxon>
        <taxon>Serratia</taxon>
    </lineage>
</organism>
<proteinExistence type="predicted"/>
<dbReference type="RefSeq" id="WP_033639038.1">
    <property type="nucleotide sequence ID" value="NZ_AP021873.1"/>
</dbReference>
<feature type="domain" description="Polymerase nucleotidyl transferase" evidence="1">
    <location>
        <begin position="36"/>
        <end position="97"/>
    </location>
</feature>
<dbReference type="InterPro" id="IPR043519">
    <property type="entry name" value="NT_sf"/>
</dbReference>
<evidence type="ECO:0000259" key="1">
    <source>
        <dbReference type="Pfam" id="PF01909"/>
    </source>
</evidence>
<protein>
    <submittedName>
        <fullName evidence="2">Nucleotidyltransferase domain-containing protein</fullName>
    </submittedName>
</protein>
<gene>
    <name evidence="2" type="ORF">FOT62_09135</name>
</gene>
<dbReference type="Gene3D" id="3.30.460.10">
    <property type="entry name" value="Beta Polymerase, domain 2"/>
    <property type="match status" value="1"/>
</dbReference>
<dbReference type="Pfam" id="PF01909">
    <property type="entry name" value="NTP_transf_2"/>
    <property type="match status" value="1"/>
</dbReference>
<name>A0A5C7CH75_SERMA</name>
<dbReference type="EMBL" id="VOUQ01000003">
    <property type="protein sequence ID" value="TXE35223.1"/>
    <property type="molecule type" value="Genomic_DNA"/>
</dbReference>
<reference evidence="2 3" key="1">
    <citation type="submission" date="2019-07" db="EMBL/GenBank/DDBJ databases">
        <title>Serratia strains were isolated from fresh produce.</title>
        <authorList>
            <person name="Cho G.-S."/>
            <person name="Stein M."/>
            <person name="Lee W."/>
            <person name="Suh S.H."/>
            <person name="Franz C.M.A.P."/>
        </authorList>
    </citation>
    <scope>NUCLEOTIDE SEQUENCE [LARGE SCALE GENOMIC DNA]</scope>
    <source>
        <strain evidence="2 3">S16</strain>
    </source>
</reference>
<dbReference type="InterPro" id="IPR002934">
    <property type="entry name" value="Polymerase_NTP_transf_dom"/>
</dbReference>
<sequence length="256" mass="29029">MGGDEVAWIPTVTACPLQQAFIPLLEALTAGLPRQFPALIHSIYLYGSVARGEALPGVSDLDITLLLIKPADSGALQRLEAWRQAFQLEQRIVSKVDVDIGNVDEALAPEHHDSWGFWLKHHCRCLWGEDLSAAFPLFRPDRRIALAVNADLRPVLARYREQLLQARTVSDERRLKREAARKLIRATNMLRAEGSPFWPITLTDYAEQLLALYAEQRDEMNYWLAHAAGEANDADFSDRMMRFLDWIEAQKKITPA</sequence>
<dbReference type="Proteomes" id="UP000321126">
    <property type="component" value="Unassembled WGS sequence"/>
</dbReference>